<feature type="compositionally biased region" description="Polar residues" evidence="1">
    <location>
        <begin position="1311"/>
        <end position="1327"/>
    </location>
</feature>
<dbReference type="STRING" id="43335.A0A4U5P499"/>
<feature type="region of interest" description="Disordered" evidence="1">
    <location>
        <begin position="1047"/>
        <end position="1096"/>
    </location>
</feature>
<dbReference type="EMBL" id="RCHU01000802">
    <property type="protein sequence ID" value="TKR91062.1"/>
    <property type="molecule type" value="Genomic_DNA"/>
</dbReference>
<feature type="region of interest" description="Disordered" evidence="1">
    <location>
        <begin position="1290"/>
        <end position="1332"/>
    </location>
</feature>
<feature type="region of interest" description="Disordered" evidence="1">
    <location>
        <begin position="1113"/>
        <end position="1259"/>
    </location>
</feature>
<comment type="caution">
    <text evidence="2">The sequence shown here is derived from an EMBL/GenBank/DDBJ whole genome shotgun (WGS) entry which is preliminary data.</text>
</comment>
<feature type="compositionally biased region" description="Low complexity" evidence="1">
    <location>
        <begin position="1149"/>
        <end position="1162"/>
    </location>
</feature>
<evidence type="ECO:0000313" key="2">
    <source>
        <dbReference type="EMBL" id="TKR91062.1"/>
    </source>
</evidence>
<feature type="compositionally biased region" description="Polar residues" evidence="1">
    <location>
        <begin position="1130"/>
        <end position="1141"/>
    </location>
</feature>
<gene>
    <name evidence="2" type="ORF">D5086_0000227090</name>
</gene>
<feature type="region of interest" description="Disordered" evidence="1">
    <location>
        <begin position="975"/>
        <end position="1032"/>
    </location>
</feature>
<feature type="compositionally biased region" description="Basic and acidic residues" evidence="1">
    <location>
        <begin position="1213"/>
        <end position="1243"/>
    </location>
</feature>
<feature type="compositionally biased region" description="Low complexity" evidence="1">
    <location>
        <begin position="1181"/>
        <end position="1192"/>
    </location>
</feature>
<feature type="compositionally biased region" description="Basic and acidic residues" evidence="1">
    <location>
        <begin position="1113"/>
        <end position="1123"/>
    </location>
</feature>
<feature type="compositionally biased region" description="Low complexity" evidence="1">
    <location>
        <begin position="818"/>
        <end position="833"/>
    </location>
</feature>
<feature type="compositionally biased region" description="Basic and acidic residues" evidence="1">
    <location>
        <begin position="806"/>
        <end position="816"/>
    </location>
</feature>
<dbReference type="PANTHER" id="PTHR31789:SF1">
    <property type="entry name" value="OS05G0482600 PROTEIN"/>
    <property type="match status" value="1"/>
</dbReference>
<feature type="compositionally biased region" description="Basic and acidic residues" evidence="1">
    <location>
        <begin position="1072"/>
        <end position="1096"/>
    </location>
</feature>
<feature type="region of interest" description="Disordered" evidence="1">
    <location>
        <begin position="1418"/>
        <end position="1444"/>
    </location>
</feature>
<evidence type="ECO:0000256" key="1">
    <source>
        <dbReference type="SAM" id="MobiDB-lite"/>
    </source>
</evidence>
<feature type="region of interest" description="Disordered" evidence="1">
    <location>
        <begin position="858"/>
        <end position="887"/>
    </location>
</feature>
<feature type="compositionally biased region" description="Low complexity" evidence="1">
    <location>
        <begin position="1246"/>
        <end position="1259"/>
    </location>
</feature>
<feature type="compositionally biased region" description="Basic and acidic residues" evidence="1">
    <location>
        <begin position="858"/>
        <end position="868"/>
    </location>
</feature>
<organism evidence="2">
    <name type="scientific">Populus alba</name>
    <name type="common">White poplar</name>
    <dbReference type="NCBI Taxonomy" id="43335"/>
    <lineage>
        <taxon>Eukaryota</taxon>
        <taxon>Viridiplantae</taxon>
        <taxon>Streptophyta</taxon>
        <taxon>Embryophyta</taxon>
        <taxon>Tracheophyta</taxon>
        <taxon>Spermatophyta</taxon>
        <taxon>Magnoliopsida</taxon>
        <taxon>eudicotyledons</taxon>
        <taxon>Gunneridae</taxon>
        <taxon>Pentapetalae</taxon>
        <taxon>rosids</taxon>
        <taxon>fabids</taxon>
        <taxon>Malpighiales</taxon>
        <taxon>Salicaceae</taxon>
        <taxon>Saliceae</taxon>
        <taxon>Populus</taxon>
    </lineage>
</organism>
<name>A0A4U5P499_POPAL</name>
<protein>
    <submittedName>
        <fullName evidence="2">Uncharacterized protein</fullName>
    </submittedName>
</protein>
<feature type="region of interest" description="Disordered" evidence="1">
    <location>
        <begin position="784"/>
        <end position="842"/>
    </location>
</feature>
<dbReference type="InterPro" id="IPR057221">
    <property type="entry name" value="DUF7899"/>
</dbReference>
<proteinExistence type="predicted"/>
<dbReference type="Pfam" id="PF25463">
    <property type="entry name" value="DUF7899"/>
    <property type="match status" value="1"/>
</dbReference>
<dbReference type="SUPFAM" id="SSF69322">
    <property type="entry name" value="Tricorn protease domain 2"/>
    <property type="match status" value="1"/>
</dbReference>
<feature type="compositionally biased region" description="Polar residues" evidence="1">
    <location>
        <begin position="1193"/>
        <end position="1206"/>
    </location>
</feature>
<sequence>MDGGGGRRITVSPRPCNGKRVVAKKRGRGFGGGDGFVNSVKKLQRREICSKRDRSFTMTDAQERFRNIRLQEEYDTYDPKGHCTMVLPFLRKRSKIIEIVAARDIVFALAQSGVCAAFSRETNQRICFLNVTPDEVIRSLFYNKNNDSLISVSVYASDNFSSLKCRSTRIEYIRRGQPDAGFALFESESLKWPGFVEFDDVNGKVLTYSAQDSIYKVFDLKNYTMLYSIADKNVQEIKISPGIMLLILTKSSGCVPLEILSIEDGTVLKSFNHLLHRNKKVDFIEQFNEKLLVKQENENLQILDVRNFDLTEVSRTEFMTPSAFIFLYENQLFLTFRNRTVAVWNFRGELVTSFEDHLLWHPDCNTNNIYITSDQDLIISYCKADSDDPLSEGNAGSINISNILTGKCLAKIKASNSFPNENECGHNSKKHRHASRIRSTAAEALEDITALFYDEERNEIYTGNRHGLVHSTEPPSFHGKPEWRLQRRKGVGTVEQYADGIFSPPLPSLLSSSPKVLMMDSGIDPDASLDYATIQIFPTKNKYEIFVCGDDEVEKLAVGLLEQLLPHLPEVRKLYAKGTNAIFKLQVTGELSNVPWFTKSTLNRFLKIAGSLDLVNTSKTIEGEISQLEEARKFHLSLSAQGHQDHSKSGETGGYDSIETESTVKAEAKIALSDTSRNELLRAMDLRLTALKTELATALNHAFGAACSCKEITYLVEFCDYFGATDLKNSLCKILELSQKGEADVLLNDDKHSSTIDNASKMDEDAPISRPVYSLPPVKYGVSPAKAAQVERQGSTDSEESSDSSDENKQSVERSRALSRSAAPRRSASPMRRVQIGRAGSHRAAALTIKSLNFYPTRERTSSHRDVAEISSEEEGSEQSGKKPETNIRRMSVQDAINLFERKQKDQSVDALKKSLSSNISLCTNKSVLRRWSSGVAESSSLCQQELSSEDSVPLPCNDIADKEISNNLVEEKLESDFTPGGQNLSETAEVDGELERWEEKEQHAVDVETDANAAQGKEGNGRTADSVEWSRQKEAELNEMLMKMMESRPVKTQKPKTVKNQNILSEQRGGFYDHYKEKRDRKLRGENAEKRAEKEAQFRAMQQILDARKAEIATKNVKDVGKKHLPSKPQKSLKNPSQSADLRKDSLKSSVTKKVSSKTTTLPATRKSWPSTPPTRGPVSSPSKTPSGISSAGTTPKSRKSQSTALLPRSNAKVERSQPQHRIVKETRADANKSLKGVKERMQQTVTKSGKTTKTKAAAVAEDSSAMVPSKPSFYNKVTKKSTVVPVESKPFLRKGSRSGPPIVNKTKDSSQTGESSVNCGSMSESQENEVVVNASVQVSEHKDQDSVAASHFGAAMDSETGGNSHQNSGEVENFEELATDVDDGFKDTVQSLANFESQEDSVISPSAWVEIEEQKDLPSMHGDATTQHSPPVRVAPVGFPSQGVRHSLSQMLQEDNNSEPDIVEWGNAENPPSVVYQKDAPKGLKRLLKFARKSKGDANMTGWSSPSVYSEGEDDGEESKAINKRNTDNLLRKAAHHSKDSGQQQTSFFEGYDRNVNAQELLLAQSNISKFNAQSSHQLHKGNVSTATSTTKATRSFFSLSAFRGSKPNETKFH</sequence>
<reference evidence="2" key="1">
    <citation type="submission" date="2018-10" db="EMBL/GenBank/DDBJ databases">
        <title>Population genomic analysis revealed the cold adaptation of white poplar.</title>
        <authorList>
            <person name="Liu Y.-J."/>
        </authorList>
    </citation>
    <scope>NUCLEOTIDE SEQUENCE [LARGE SCALE GENOMIC DNA]</scope>
    <source>
        <strain evidence="2">PAL-ZL1</strain>
    </source>
</reference>
<accession>A0A4U5P499</accession>
<feature type="compositionally biased region" description="Basic and acidic residues" evidence="1">
    <location>
        <begin position="994"/>
        <end position="1007"/>
    </location>
</feature>
<feature type="region of interest" description="Disordered" evidence="1">
    <location>
        <begin position="1497"/>
        <end position="1522"/>
    </location>
</feature>
<dbReference type="PANTHER" id="PTHR31789">
    <property type="entry name" value="OS05G0482600 PROTEIN"/>
    <property type="match status" value="1"/>
</dbReference>